<dbReference type="EMBL" id="KZ663187">
    <property type="protein sequence ID" value="PPS15160.1"/>
    <property type="molecule type" value="Genomic_DNA"/>
</dbReference>
<organism evidence="1 2">
    <name type="scientific">Gossypium barbadense</name>
    <name type="common">Sea Island cotton</name>
    <name type="synonym">Hibiscus barbadensis</name>
    <dbReference type="NCBI Taxonomy" id="3634"/>
    <lineage>
        <taxon>Eukaryota</taxon>
        <taxon>Viridiplantae</taxon>
        <taxon>Streptophyta</taxon>
        <taxon>Embryophyta</taxon>
        <taxon>Tracheophyta</taxon>
        <taxon>Spermatophyta</taxon>
        <taxon>Magnoliopsida</taxon>
        <taxon>eudicotyledons</taxon>
        <taxon>Gunneridae</taxon>
        <taxon>Pentapetalae</taxon>
        <taxon>rosids</taxon>
        <taxon>malvids</taxon>
        <taxon>Malvales</taxon>
        <taxon>Malvaceae</taxon>
        <taxon>Malvoideae</taxon>
        <taxon>Gossypium</taxon>
    </lineage>
</organism>
<accession>A0A2P5YHU6</accession>
<protein>
    <submittedName>
        <fullName evidence="1">Uncharacterized protein</fullName>
    </submittedName>
</protein>
<evidence type="ECO:0000313" key="1">
    <source>
        <dbReference type="EMBL" id="PPS15160.1"/>
    </source>
</evidence>
<gene>
    <name evidence="1" type="ORF">GOBAR_AA05422</name>
</gene>
<dbReference type="AlphaFoldDB" id="A0A2P5YHU6"/>
<sequence>MSAYEAAHELDERVVVAESVGPCAVEGHHQECPRRLPPCVEEPEVSSQPSNIRANGDDPLPNPLSLVLNSEGDEIGKVDDVPVPQGWWENRCLGVARIVGGCTGGQTVSALRGREIWKVKHCSIVSSRYVGSMIPKNSSQGSVVSRSRIDQPTKLILRQPSQCSSLQLKVEPKVFGKALLGALGGTAGEGDKFSRYLPFL</sequence>
<proteinExistence type="predicted"/>
<evidence type="ECO:0000313" key="2">
    <source>
        <dbReference type="Proteomes" id="UP000239757"/>
    </source>
</evidence>
<dbReference type="Proteomes" id="UP000239757">
    <property type="component" value="Unassembled WGS sequence"/>
</dbReference>
<reference evidence="1 2" key="1">
    <citation type="submission" date="2015-01" db="EMBL/GenBank/DDBJ databases">
        <title>Genome of allotetraploid Gossypium barbadense reveals genomic plasticity and fiber elongation in cotton evolution.</title>
        <authorList>
            <person name="Chen X."/>
            <person name="Liu X."/>
            <person name="Zhao B."/>
            <person name="Zheng H."/>
            <person name="Hu Y."/>
            <person name="Lu G."/>
            <person name="Yang C."/>
            <person name="Chen J."/>
            <person name="Shan C."/>
            <person name="Zhang L."/>
            <person name="Zhou Y."/>
            <person name="Wang L."/>
            <person name="Guo W."/>
            <person name="Bai Y."/>
            <person name="Ruan J."/>
            <person name="Shangguan X."/>
            <person name="Mao Y."/>
            <person name="Jiang J."/>
            <person name="Zhu Y."/>
            <person name="Lei J."/>
            <person name="Kang H."/>
            <person name="Chen S."/>
            <person name="He X."/>
            <person name="Wang R."/>
            <person name="Wang Y."/>
            <person name="Chen J."/>
            <person name="Wang L."/>
            <person name="Yu S."/>
            <person name="Wang B."/>
            <person name="Wei J."/>
            <person name="Song S."/>
            <person name="Lu X."/>
            <person name="Gao Z."/>
            <person name="Gu W."/>
            <person name="Deng X."/>
            <person name="Ma D."/>
            <person name="Wang S."/>
            <person name="Liang W."/>
            <person name="Fang L."/>
            <person name="Cai C."/>
            <person name="Zhu X."/>
            <person name="Zhou B."/>
            <person name="Zhang Y."/>
            <person name="Chen Z."/>
            <person name="Xu S."/>
            <person name="Zhu R."/>
            <person name="Wang S."/>
            <person name="Zhang T."/>
            <person name="Zhao G."/>
        </authorList>
    </citation>
    <scope>NUCLEOTIDE SEQUENCE [LARGE SCALE GENOMIC DNA]</scope>
    <source>
        <strain evidence="2">cv. Xinhai21</strain>
        <tissue evidence="1">Leaf</tissue>
    </source>
</reference>
<name>A0A2P5YHU6_GOSBA</name>